<dbReference type="InterPro" id="IPR021617">
    <property type="entry name" value="DUF3231"/>
</dbReference>
<evidence type="ECO:0000313" key="1">
    <source>
        <dbReference type="EMBL" id="APC42135.1"/>
    </source>
</evidence>
<dbReference type="AlphaFoldDB" id="A0A1J0GLG4"/>
<evidence type="ECO:0000313" key="2">
    <source>
        <dbReference type="Proteomes" id="UP000182569"/>
    </source>
</evidence>
<reference evidence="2" key="1">
    <citation type="journal article" date="2016" name="Front. Microbiol.">
        <title>Complete Genome Sequence of Clostridium estertheticum DSM 8809, a Microbe Identified in Spoiled Vacuum Packed Beef.</title>
        <authorList>
            <person name="Yu Z."/>
            <person name="Gunn L."/>
            <person name="Brennan E."/>
            <person name="Reid R."/>
            <person name="Wall P.G."/>
            <person name="Gaora O.P."/>
            <person name="Hurley D."/>
            <person name="Bolton D."/>
            <person name="Fanning S."/>
        </authorList>
    </citation>
    <scope>NUCLEOTIDE SEQUENCE [LARGE SCALE GENOMIC DNA]</scope>
    <source>
        <strain evidence="2">DSM 8809</strain>
    </source>
</reference>
<dbReference type="KEGG" id="ceu:A7L45_19770"/>
<dbReference type="InterPro" id="IPR012347">
    <property type="entry name" value="Ferritin-like"/>
</dbReference>
<dbReference type="Gene3D" id="1.20.1260.10">
    <property type="match status" value="2"/>
</dbReference>
<accession>A0A1J0GLG4</accession>
<dbReference type="EMBL" id="CP015756">
    <property type="protein sequence ID" value="APC42135.1"/>
    <property type="molecule type" value="Genomic_DNA"/>
</dbReference>
<proteinExistence type="predicted"/>
<organism evidence="1 2">
    <name type="scientific">Clostridium estertheticum subsp. estertheticum</name>
    <dbReference type="NCBI Taxonomy" id="1552"/>
    <lineage>
        <taxon>Bacteria</taxon>
        <taxon>Bacillati</taxon>
        <taxon>Bacillota</taxon>
        <taxon>Clostridia</taxon>
        <taxon>Eubacteriales</taxon>
        <taxon>Clostridiaceae</taxon>
        <taxon>Clostridium</taxon>
    </lineage>
</organism>
<name>A0A1J0GLG4_9CLOT</name>
<protein>
    <recommendedName>
        <fullName evidence="3">DUF3231 family protein</fullName>
    </recommendedName>
</protein>
<keyword evidence="2" id="KW-1185">Reference proteome</keyword>
<evidence type="ECO:0008006" key="3">
    <source>
        <dbReference type="Google" id="ProtNLM"/>
    </source>
</evidence>
<dbReference type="Proteomes" id="UP000182569">
    <property type="component" value="Chromosome"/>
</dbReference>
<dbReference type="Pfam" id="PF11553">
    <property type="entry name" value="DUF3231"/>
    <property type="match status" value="1"/>
</dbReference>
<sequence length="330" mass="38902">MKVLDIISLIKKVHKREDVVDIQEAFNIYSLLRARYVSTQTVQLFKNFVHDVDWEAILSGFQKNFENQINNLEKLGEKFRIIMPNRPPVDVKFATRLNDITDDYIYKKIYHDLVAQLMSLSHAVRSTSTNDNLRNIIIEDLKVHFQDFDTLYKFGKLKGWEETYPTYKTAVIQDKEQLSTSEAFHIWDHIVMRYEQIELIGIFSGFAHDTEFKVILEHGLYIYNKQVNKLEKLALKLNILLPNRSSLPVATPIDPEMITDKFMYRIILSWQLASLDAHLRAIIETIRNESLRKLWTDILDDELSYYDKYLKYGKMKGWTRVVPIYGEPVT</sequence>
<gene>
    <name evidence="1" type="ORF">A7L45_19770</name>
</gene>